<feature type="transmembrane region" description="Helical" evidence="1">
    <location>
        <begin position="53"/>
        <end position="74"/>
    </location>
</feature>
<dbReference type="RefSeq" id="WP_203764245.1">
    <property type="nucleotide sequence ID" value="NZ_BOMI01000067.1"/>
</dbReference>
<proteinExistence type="predicted"/>
<protein>
    <recommendedName>
        <fullName evidence="4">SLATT domain-containing protein</fullName>
    </recommendedName>
</protein>
<keyword evidence="1" id="KW-0472">Membrane</keyword>
<reference evidence="2 3" key="1">
    <citation type="submission" date="2021-01" db="EMBL/GenBank/DDBJ databases">
        <title>Whole genome shotgun sequence of Actinoplanes deccanensis NBRC 13994.</title>
        <authorList>
            <person name="Komaki H."/>
            <person name="Tamura T."/>
        </authorList>
    </citation>
    <scope>NUCLEOTIDE SEQUENCE [LARGE SCALE GENOMIC DNA]</scope>
    <source>
        <strain evidence="2 3">NBRC 13994</strain>
    </source>
</reference>
<keyword evidence="1" id="KW-0812">Transmembrane</keyword>
<comment type="caution">
    <text evidence="2">The sequence shown here is derived from an EMBL/GenBank/DDBJ whole genome shotgun (WGS) entry which is preliminary data.</text>
</comment>
<evidence type="ECO:0000256" key="1">
    <source>
        <dbReference type="SAM" id="Phobius"/>
    </source>
</evidence>
<dbReference type="EMBL" id="BOMI01000067">
    <property type="protein sequence ID" value="GID74948.1"/>
    <property type="molecule type" value="Genomic_DNA"/>
</dbReference>
<feature type="transmembrane region" description="Helical" evidence="1">
    <location>
        <begin position="80"/>
        <end position="99"/>
    </location>
</feature>
<evidence type="ECO:0000313" key="2">
    <source>
        <dbReference type="EMBL" id="GID74948.1"/>
    </source>
</evidence>
<name>A0ABQ3Y4P1_9ACTN</name>
<evidence type="ECO:0008006" key="4">
    <source>
        <dbReference type="Google" id="ProtNLM"/>
    </source>
</evidence>
<dbReference type="Proteomes" id="UP000609879">
    <property type="component" value="Unassembled WGS sequence"/>
</dbReference>
<evidence type="ECO:0000313" key="3">
    <source>
        <dbReference type="Proteomes" id="UP000609879"/>
    </source>
</evidence>
<gene>
    <name evidence="2" type="ORF">Ade02nite_35890</name>
</gene>
<keyword evidence="1" id="KW-1133">Transmembrane helix</keyword>
<accession>A0ABQ3Y4P1</accession>
<sequence length="169" mass="17857">MARRRKPPGEFVYTDVTVADPEEGIRQGIIEVRTASVDAASWHARWARRWGRVYFALGLPSAVLAGVAGATGLASTSGRIPAAIIALVAAGLGAAATFLDGARHREHHTAMSAAWQSLASDAHTHLLADVPSADWLRTDGRAALQALSRRRARLFGLTAPSADEQSPAS</sequence>
<organism evidence="2 3">
    <name type="scientific">Paractinoplanes deccanensis</name>
    <dbReference type="NCBI Taxonomy" id="113561"/>
    <lineage>
        <taxon>Bacteria</taxon>
        <taxon>Bacillati</taxon>
        <taxon>Actinomycetota</taxon>
        <taxon>Actinomycetes</taxon>
        <taxon>Micromonosporales</taxon>
        <taxon>Micromonosporaceae</taxon>
        <taxon>Paractinoplanes</taxon>
    </lineage>
</organism>
<keyword evidence="3" id="KW-1185">Reference proteome</keyword>